<evidence type="ECO:0000256" key="5">
    <source>
        <dbReference type="ARBA" id="ARBA00022723"/>
    </source>
</evidence>
<evidence type="ECO:0000313" key="13">
    <source>
        <dbReference type="EMBL" id="TGY93762.1"/>
    </source>
</evidence>
<dbReference type="GO" id="GO:0016779">
    <property type="term" value="F:nucleotidyltransferase activity"/>
    <property type="evidence" value="ECO:0007669"/>
    <property type="project" value="UniProtKB-KW"/>
</dbReference>
<dbReference type="GO" id="GO:0046872">
    <property type="term" value="F:metal ion binding"/>
    <property type="evidence" value="ECO:0007669"/>
    <property type="project" value="UniProtKB-KW"/>
</dbReference>
<dbReference type="SUPFAM" id="SSF81891">
    <property type="entry name" value="Poly A polymerase C-terminal region-like"/>
    <property type="match status" value="1"/>
</dbReference>
<dbReference type="CDD" id="cd05398">
    <property type="entry name" value="NT_ClassII-CCAase"/>
    <property type="match status" value="1"/>
</dbReference>
<dbReference type="PANTHER" id="PTHR46173:SF1">
    <property type="entry name" value="CCA TRNA NUCLEOTIDYLTRANSFERASE 1, MITOCHONDRIAL"/>
    <property type="match status" value="1"/>
</dbReference>
<evidence type="ECO:0000256" key="1">
    <source>
        <dbReference type="ARBA" id="ARBA00001946"/>
    </source>
</evidence>
<evidence type="ECO:0000256" key="6">
    <source>
        <dbReference type="ARBA" id="ARBA00022741"/>
    </source>
</evidence>
<evidence type="ECO:0000256" key="8">
    <source>
        <dbReference type="ARBA" id="ARBA00022884"/>
    </source>
</evidence>
<evidence type="ECO:0000259" key="12">
    <source>
        <dbReference type="Pfam" id="PF13735"/>
    </source>
</evidence>
<evidence type="ECO:0000256" key="2">
    <source>
        <dbReference type="ARBA" id="ARBA00022679"/>
    </source>
</evidence>
<keyword evidence="14" id="KW-1185">Reference proteome</keyword>
<comment type="similarity">
    <text evidence="9">Belongs to the tRNA nucleotidyltransferase/poly(A) polymerase family.</text>
</comment>
<dbReference type="EMBL" id="SRXV01000001">
    <property type="protein sequence ID" value="TGY93762.1"/>
    <property type="molecule type" value="Genomic_DNA"/>
</dbReference>
<keyword evidence="6" id="KW-0547">Nucleotide-binding</keyword>
<evidence type="ECO:0000259" key="10">
    <source>
        <dbReference type="Pfam" id="PF01743"/>
    </source>
</evidence>
<evidence type="ECO:0000256" key="4">
    <source>
        <dbReference type="ARBA" id="ARBA00022695"/>
    </source>
</evidence>
<reference evidence="13 14" key="1">
    <citation type="journal article" date="2013" name="Int. J. Syst. Evol. Microbiol.">
        <title>Marinicauda pacifica gen. nov., sp. nov., a prosthecate alphaproteobacterium of the family Hyphomonadaceae isolated from deep seawater.</title>
        <authorList>
            <person name="Zhang X.Y."/>
            <person name="Li G.W."/>
            <person name="Wang C.S."/>
            <person name="Zhang Y.J."/>
            <person name="Xu X.W."/>
            <person name="Li H."/>
            <person name="Liu A."/>
            <person name="Liu C."/>
            <person name="Xie B.B."/>
            <person name="Qin Q.L."/>
            <person name="Xu Z."/>
            <person name="Chen X.L."/>
            <person name="Zhou B.C."/>
            <person name="Zhang Y.Z."/>
        </authorList>
    </citation>
    <scope>NUCLEOTIDE SEQUENCE [LARGE SCALE GENOMIC DNA]</scope>
    <source>
        <strain evidence="13 14">P-1 km-3</strain>
    </source>
</reference>
<organism evidence="13 14">
    <name type="scientific">Marinicauda pacifica</name>
    <dbReference type="NCBI Taxonomy" id="1133559"/>
    <lineage>
        <taxon>Bacteria</taxon>
        <taxon>Pseudomonadati</taxon>
        <taxon>Pseudomonadota</taxon>
        <taxon>Alphaproteobacteria</taxon>
        <taxon>Maricaulales</taxon>
        <taxon>Maricaulaceae</taxon>
        <taxon>Marinicauda</taxon>
    </lineage>
</organism>
<comment type="cofactor">
    <cofactor evidence="1">
        <name>Mg(2+)</name>
        <dbReference type="ChEBI" id="CHEBI:18420"/>
    </cofactor>
</comment>
<name>A0A4S2HDV9_9PROT</name>
<keyword evidence="3" id="KW-0819">tRNA processing</keyword>
<dbReference type="Gene3D" id="3.30.460.10">
    <property type="entry name" value="Beta Polymerase, domain 2"/>
    <property type="match status" value="1"/>
</dbReference>
<keyword evidence="8 9" id="KW-0694">RNA-binding</keyword>
<dbReference type="Gene3D" id="1.10.3090.10">
    <property type="entry name" value="cca-adding enzyme, domain 2"/>
    <property type="match status" value="1"/>
</dbReference>
<comment type="caution">
    <text evidence="13">The sequence shown here is derived from an EMBL/GenBank/DDBJ whole genome shotgun (WGS) entry which is preliminary data.</text>
</comment>
<dbReference type="InterPro" id="IPR043519">
    <property type="entry name" value="NT_sf"/>
</dbReference>
<keyword evidence="5" id="KW-0479">Metal-binding</keyword>
<dbReference type="SUPFAM" id="SSF81301">
    <property type="entry name" value="Nucleotidyltransferase"/>
    <property type="match status" value="1"/>
</dbReference>
<dbReference type="Pfam" id="PF01743">
    <property type="entry name" value="PolyA_pol"/>
    <property type="match status" value="1"/>
</dbReference>
<dbReference type="InterPro" id="IPR050264">
    <property type="entry name" value="Bact_CCA-adding_enz_type3_sf"/>
</dbReference>
<feature type="domain" description="CCA-adding enzyme C-terminal" evidence="12">
    <location>
        <begin position="270"/>
        <end position="390"/>
    </location>
</feature>
<dbReference type="PANTHER" id="PTHR46173">
    <property type="entry name" value="CCA TRNA NUCLEOTIDYLTRANSFERASE 1, MITOCHONDRIAL"/>
    <property type="match status" value="1"/>
</dbReference>
<protein>
    <submittedName>
        <fullName evidence="13">CCA tRNA nucleotidyltransferase</fullName>
    </submittedName>
</protein>
<dbReference type="Pfam" id="PF13735">
    <property type="entry name" value="tRNA_NucTran2_2"/>
    <property type="match status" value="1"/>
</dbReference>
<evidence type="ECO:0000313" key="14">
    <source>
        <dbReference type="Proteomes" id="UP000305451"/>
    </source>
</evidence>
<dbReference type="Proteomes" id="UP000305451">
    <property type="component" value="Unassembled WGS sequence"/>
</dbReference>
<evidence type="ECO:0000259" key="11">
    <source>
        <dbReference type="Pfam" id="PF12627"/>
    </source>
</evidence>
<dbReference type="InterPro" id="IPR002646">
    <property type="entry name" value="PolA_pol_head_dom"/>
</dbReference>
<dbReference type="InterPro" id="IPR032828">
    <property type="entry name" value="PolyA_RNA-bd"/>
</dbReference>
<dbReference type="InterPro" id="IPR032810">
    <property type="entry name" value="CCA-adding_enz_C"/>
</dbReference>
<keyword evidence="4" id="KW-0548">Nucleotidyltransferase</keyword>
<sequence length="413" mass="44638">MRLDPNDHAWMRRAETRRVMAALNPAGQDLSRYVGGCVRNAVSGHPVQDVDIATRLTPDEVMRLSADAGLKPVPTGIEHGTVTVVSGGMPHEVTTLRKDVATDGRRAVVAFSQDWAEDAARRDFRLNAIYATPEGAVFDPFDGAADARAGRIVFIGDASARIAEDYLRILRFYRFNAWYGAGAPDPEGHRACVAGRAGLASLSAERVWAELKRLLAAPAPVPALEAMQEGHILDEVLPGALDFRVLFSIIINDREKVRDADALLRIVALAGAEGERVSALSSALKVSRAERARMIAACRTPRLVPGRAPDERARALYKRGGQAVADQLRLAEARGEGEDHALEAELTEALSYERPEFPLTGRDLIAAGFAPGPDLGDRLDAARKAWIDSGFTLGRQTLLDQVVIKASGGERDT</sequence>
<keyword evidence="7" id="KW-0460">Magnesium</keyword>
<dbReference type="AlphaFoldDB" id="A0A4S2HDV9"/>
<evidence type="ECO:0000256" key="7">
    <source>
        <dbReference type="ARBA" id="ARBA00022842"/>
    </source>
</evidence>
<feature type="domain" description="Poly A polymerase head" evidence="10">
    <location>
        <begin position="33"/>
        <end position="152"/>
    </location>
</feature>
<evidence type="ECO:0000256" key="9">
    <source>
        <dbReference type="RuleBase" id="RU003953"/>
    </source>
</evidence>
<accession>A0A4S2HDV9</accession>
<dbReference type="OrthoDB" id="9805698at2"/>
<feature type="domain" description="tRNA nucleotidyltransferase/poly(A) polymerase RNA and SrmB- binding" evidence="11">
    <location>
        <begin position="197"/>
        <end position="240"/>
    </location>
</feature>
<dbReference type="Pfam" id="PF12627">
    <property type="entry name" value="PolyA_pol_RNAbd"/>
    <property type="match status" value="1"/>
</dbReference>
<gene>
    <name evidence="13" type="ORF">E5162_00245</name>
</gene>
<dbReference type="RefSeq" id="WP_135942956.1">
    <property type="nucleotide sequence ID" value="NZ_BMEI01000001.1"/>
</dbReference>
<dbReference type="GO" id="GO:0000049">
    <property type="term" value="F:tRNA binding"/>
    <property type="evidence" value="ECO:0007669"/>
    <property type="project" value="TreeGrafter"/>
</dbReference>
<proteinExistence type="inferred from homology"/>
<dbReference type="GO" id="GO:0008033">
    <property type="term" value="P:tRNA processing"/>
    <property type="evidence" value="ECO:0007669"/>
    <property type="project" value="UniProtKB-KW"/>
</dbReference>
<dbReference type="GO" id="GO:0000166">
    <property type="term" value="F:nucleotide binding"/>
    <property type="evidence" value="ECO:0007669"/>
    <property type="project" value="UniProtKB-KW"/>
</dbReference>
<evidence type="ECO:0000256" key="3">
    <source>
        <dbReference type="ARBA" id="ARBA00022694"/>
    </source>
</evidence>
<keyword evidence="2 9" id="KW-0808">Transferase</keyword>